<evidence type="ECO:0000259" key="33">
    <source>
        <dbReference type="PROSITE" id="PS50893"/>
    </source>
</evidence>
<keyword evidence="19" id="KW-0869">Chloride channel</keyword>
<feature type="transmembrane region" description="Helical" evidence="32">
    <location>
        <begin position="582"/>
        <end position="608"/>
    </location>
</feature>
<keyword evidence="16 32" id="KW-1133">Transmembrane helix</keyword>
<dbReference type="InterPro" id="IPR036640">
    <property type="entry name" value="ABC1_TM_sf"/>
</dbReference>
<evidence type="ECO:0000256" key="30">
    <source>
        <dbReference type="ARBA" id="ARBA00048778"/>
    </source>
</evidence>
<evidence type="ECO:0000256" key="19">
    <source>
        <dbReference type="ARBA" id="ARBA00023173"/>
    </source>
</evidence>
<dbReference type="InterPro" id="IPR003593">
    <property type="entry name" value="AAA+_ATPase"/>
</dbReference>
<evidence type="ECO:0000256" key="10">
    <source>
        <dbReference type="ARBA" id="ARBA00022553"/>
    </source>
</evidence>
<evidence type="ECO:0000256" key="7">
    <source>
        <dbReference type="ARBA" id="ARBA00012195"/>
    </source>
</evidence>
<feature type="transmembrane region" description="Helical" evidence="32">
    <location>
        <begin position="737"/>
        <end position="758"/>
    </location>
</feature>
<evidence type="ECO:0000313" key="35">
    <source>
        <dbReference type="EMBL" id="CAK8695735.1"/>
    </source>
</evidence>
<keyword evidence="17" id="KW-0406">Ion transport</keyword>
<evidence type="ECO:0000256" key="2">
    <source>
        <dbReference type="ARBA" id="ARBA00004424"/>
    </source>
</evidence>
<dbReference type="PROSITE" id="PS50893">
    <property type="entry name" value="ABC_TRANSPORTER_2"/>
    <property type="match status" value="2"/>
</dbReference>
<comment type="catalytic activity">
    <reaction evidence="30">
        <text>ATP + H2O = ADP + phosphate + H(+)</text>
        <dbReference type="Rhea" id="RHEA:13065"/>
        <dbReference type="ChEBI" id="CHEBI:15377"/>
        <dbReference type="ChEBI" id="CHEBI:15378"/>
        <dbReference type="ChEBI" id="CHEBI:30616"/>
        <dbReference type="ChEBI" id="CHEBI:43474"/>
        <dbReference type="ChEBI" id="CHEBI:456216"/>
    </reaction>
    <physiologicalReaction direction="left-to-right" evidence="30">
        <dbReference type="Rhea" id="RHEA:13066"/>
    </physiologicalReaction>
</comment>
<evidence type="ECO:0000256" key="26">
    <source>
        <dbReference type="ARBA" id="ARBA00031358"/>
    </source>
</evidence>
<evidence type="ECO:0000256" key="32">
    <source>
        <dbReference type="SAM" id="Phobius"/>
    </source>
</evidence>
<dbReference type="PANTHER" id="PTHR24223:SF456">
    <property type="entry name" value="MULTIDRUG RESISTANCE-ASSOCIATED PROTEIN LETHAL(2)03659"/>
    <property type="match status" value="1"/>
</dbReference>
<feature type="transmembrane region" description="Helical" evidence="32">
    <location>
        <begin position="667"/>
        <end position="693"/>
    </location>
</feature>
<dbReference type="InterPro" id="IPR011527">
    <property type="entry name" value="ABC1_TM_dom"/>
</dbReference>
<keyword evidence="36" id="KW-1185">Reference proteome</keyword>
<organism evidence="35 36">
    <name type="scientific">Clavelina lepadiformis</name>
    <name type="common">Light-bulb sea squirt</name>
    <name type="synonym">Ascidia lepadiformis</name>
    <dbReference type="NCBI Taxonomy" id="159417"/>
    <lineage>
        <taxon>Eukaryota</taxon>
        <taxon>Metazoa</taxon>
        <taxon>Chordata</taxon>
        <taxon>Tunicata</taxon>
        <taxon>Ascidiacea</taxon>
        <taxon>Aplousobranchia</taxon>
        <taxon>Clavelinidae</taxon>
        <taxon>Clavelina</taxon>
    </lineage>
</organism>
<evidence type="ECO:0000256" key="9">
    <source>
        <dbReference type="ARBA" id="ARBA00022448"/>
    </source>
</evidence>
<dbReference type="SMART" id="SM00382">
    <property type="entry name" value="AAA"/>
    <property type="match status" value="2"/>
</dbReference>
<evidence type="ECO:0000256" key="12">
    <source>
        <dbReference type="ARBA" id="ARBA00022741"/>
    </source>
</evidence>
<comment type="subcellular location">
    <subcellularLocation>
        <location evidence="2">Apical cell membrane</location>
        <topology evidence="2">Multi-pass membrane protein</topology>
    </subcellularLocation>
    <subcellularLocation>
        <location evidence="4">Early endosome membrane</location>
        <topology evidence="4">Multi-pass membrane protein</topology>
    </subcellularLocation>
    <subcellularLocation>
        <location evidence="3">Endoplasmic reticulum membrane</location>
        <topology evidence="3">Multi-pass membrane protein</topology>
    </subcellularLocation>
    <subcellularLocation>
        <location evidence="1">Recycling endosome membrane</location>
        <topology evidence="1">Multi-pass membrane protein</topology>
    </subcellularLocation>
</comment>
<feature type="transmembrane region" description="Helical" evidence="32">
    <location>
        <begin position="42"/>
        <end position="61"/>
    </location>
</feature>
<accession>A0ABP0GVI8</accession>
<evidence type="ECO:0000256" key="8">
    <source>
        <dbReference type="ARBA" id="ARBA00016668"/>
    </source>
</evidence>
<feature type="transmembrane region" description="Helical" evidence="32">
    <location>
        <begin position="887"/>
        <end position="905"/>
    </location>
</feature>
<keyword evidence="18 32" id="KW-0472">Membrane</keyword>
<evidence type="ECO:0000313" key="36">
    <source>
        <dbReference type="Proteomes" id="UP001642483"/>
    </source>
</evidence>
<feature type="transmembrane region" description="Helical" evidence="32">
    <location>
        <begin position="155"/>
        <end position="175"/>
    </location>
</feature>
<feature type="transmembrane region" description="Helical" evidence="32">
    <location>
        <begin position="181"/>
        <end position="200"/>
    </location>
</feature>
<dbReference type="EC" id="5.6.1.6" evidence="7"/>
<dbReference type="PROSITE" id="PS00211">
    <property type="entry name" value="ABC_TRANSPORTER_1"/>
    <property type="match status" value="2"/>
</dbReference>
<dbReference type="PANTHER" id="PTHR24223">
    <property type="entry name" value="ATP-BINDING CASSETTE SUB-FAMILY C"/>
    <property type="match status" value="1"/>
</dbReference>
<keyword evidence="12" id="KW-0547">Nucleotide-binding</keyword>
<evidence type="ECO:0000256" key="3">
    <source>
        <dbReference type="ARBA" id="ARBA00004477"/>
    </source>
</evidence>
<evidence type="ECO:0000256" key="23">
    <source>
        <dbReference type="ARBA" id="ARBA00023303"/>
    </source>
</evidence>
<comment type="caution">
    <text evidence="35">The sequence shown here is derived from an EMBL/GenBank/DDBJ whole genome shotgun (WGS) entry which is preliminary data.</text>
</comment>
<feature type="transmembrane region" description="Helical" evidence="32">
    <location>
        <begin position="67"/>
        <end position="85"/>
    </location>
</feature>
<dbReference type="Pfam" id="PF00005">
    <property type="entry name" value="ABC_tran"/>
    <property type="match status" value="2"/>
</dbReference>
<evidence type="ECO:0000256" key="4">
    <source>
        <dbReference type="ARBA" id="ARBA00004520"/>
    </source>
</evidence>
<evidence type="ECO:0000256" key="17">
    <source>
        <dbReference type="ARBA" id="ARBA00023065"/>
    </source>
</evidence>
<dbReference type="CDD" id="cd03250">
    <property type="entry name" value="ABCC_MRP_domain1"/>
    <property type="match status" value="1"/>
</dbReference>
<reference evidence="35 36" key="1">
    <citation type="submission" date="2024-02" db="EMBL/GenBank/DDBJ databases">
        <authorList>
            <person name="Daric V."/>
            <person name="Darras S."/>
        </authorList>
    </citation>
    <scope>NUCLEOTIDE SEQUENCE [LARGE SCALE GENOMIC DNA]</scope>
</reference>
<dbReference type="InterPro" id="IPR009147">
    <property type="entry name" value="CFTR/ABCC7"/>
</dbReference>
<gene>
    <name evidence="35" type="ORF">CVLEPA_LOCUS28962</name>
</gene>
<evidence type="ECO:0000256" key="11">
    <source>
        <dbReference type="ARBA" id="ARBA00022692"/>
    </source>
</evidence>
<feature type="domain" description="ABC transporter" evidence="33">
    <location>
        <begin position="244"/>
        <end position="469"/>
    </location>
</feature>
<evidence type="ECO:0000256" key="21">
    <source>
        <dbReference type="ARBA" id="ARBA00023214"/>
    </source>
</evidence>
<feature type="compositionally biased region" description="Low complexity" evidence="31">
    <location>
        <begin position="545"/>
        <end position="557"/>
    </location>
</feature>
<sequence>MVALMYKKTLRLNYAALLQTSTGHIVNLSATDVLRFDYTFAFVHYLWAAPLEAAVVVYILWLRLGPSPLAGVSVFFVLMILQSLSGRLFGALRFKAAHWTDERISLMSEIISGMRIIKMYSWEKSFFELAKYLRTREIRKILQASLLRSFNQSSAYAASQVLTFTTFMVYIALGGSLTTETLFVAIGLFSAIRFAVGFFFPTSVEKLAETITVLRRIEKFLLLPEKDFYPDQVTDINGKGEKFVELINFTGSWEEDNALAPAITDISMRANQGKLMIVIGPVGSGKTTLLSAILGELLTINGQANIRGKIGYCSQVAWLFSATIRENILFGEEFNEQRYQEVVEACALKRDFEILSNGDFTLVGERGITLSGGQKARINLARLAYRSNLDIVLLDDPLSAVDPSVADHLFNKCICGYLKDKIRILVTHQLQFLENADELLILKEGKVIEKGKYNELIRKGTSFASYVTLESDLKNVGDEKIIKKSRRPSALFLKPLIRRQSSVSSLNPAYTENELLSASSAFSFDFNFPGIFEADESEMPFSQQVANSNSNQNNKNVVTKDKSETEGKDKIKKVSLKIYYEYFVKGVNVFYFVIFLVICMGNHVLLIMSDWWITNWASTEEQFEKLVRDNITNVNMFTNSSLYANSSMATPTVMAKPVFFQNRQYYVIVYSILTPGFIITIFVRCAMHFYLCISANSKLHTGMLTSIFKAKIRFFDVNPVGSVLNRFSKDLGQVDELLPYTTLDFLFYAGSFLTIIIFVVSINYFVIIIVVPMLIYCIWIRTYFVRCSREIKRIEGAYRSPVFGHLSNTLQGLVTIRSFGMEERATEMYHHLQDLHGAAWFLFLSVTRWVGFRLDLVSSIFVIAVAFFAVVLVSVLPDTSPLNASNIGLTLAYSINLLSLFQWMIRQSAEAENLMTSVERIYEYHNLTPEVPENAEKKEPPSGWPQSGAITMKNVDYAHFQDGPCVLKSLNLEFNAKEKVGIVGRTGAGKSSLIAVLFRMSDQISGKVSIDGIDTSEIELDGLRASLAIIPQDPVLFGGTMRRNLDVFSTYTDDQLWNALEKVQLKSVVESLPLKLETELAESGSNFSVGQRQLVCLARAILRNNRILIIDEATANVDLRTDRFIQETIRKEFSECTVLTIAHRLNTIIDSDRTLVLDAGEAIEFDKPHILLQDKNGLFNEMVGMTGTQEKELRTLAEKAYHACTVIKESNDEEEK</sequence>
<keyword evidence="15" id="KW-0067">ATP-binding</keyword>
<dbReference type="PROSITE" id="PS50929">
    <property type="entry name" value="ABC_TM1F"/>
    <property type="match status" value="2"/>
</dbReference>
<dbReference type="PRINTS" id="PR01851">
    <property type="entry name" value="CYSFIBREGLTR"/>
</dbReference>
<evidence type="ECO:0000256" key="27">
    <source>
        <dbReference type="ARBA" id="ARBA00033163"/>
    </source>
</evidence>
<dbReference type="Gene3D" id="3.40.50.300">
    <property type="entry name" value="P-loop containing nucleotide triphosphate hydrolases"/>
    <property type="match status" value="2"/>
</dbReference>
<comment type="similarity">
    <text evidence="6">Belongs to the ABC transporter superfamily. ABCC family. Conjugate transporter (TC 3.A.1.208) subfamily.</text>
</comment>
<evidence type="ECO:0000256" key="1">
    <source>
        <dbReference type="ARBA" id="ARBA00004195"/>
    </source>
</evidence>
<keyword evidence="20" id="KW-0325">Glycoprotein</keyword>
<comment type="catalytic activity">
    <reaction evidence="24">
        <text>chloride(in) = chloride(out)</text>
        <dbReference type="Rhea" id="RHEA:29823"/>
        <dbReference type="ChEBI" id="CHEBI:17996"/>
    </reaction>
</comment>
<keyword evidence="23" id="KW-0407">Ion channel</keyword>
<comment type="catalytic activity">
    <reaction evidence="29">
        <text>hydrogencarbonate(in) = hydrogencarbonate(out)</text>
        <dbReference type="Rhea" id="RHEA:28695"/>
        <dbReference type="ChEBI" id="CHEBI:17544"/>
    </reaction>
</comment>
<evidence type="ECO:0000256" key="29">
    <source>
        <dbReference type="ARBA" id="ARBA00044653"/>
    </source>
</evidence>
<evidence type="ECO:0000256" key="28">
    <source>
        <dbReference type="ARBA" id="ARBA00034073"/>
    </source>
</evidence>
<dbReference type="InterPro" id="IPR050173">
    <property type="entry name" value="ABC_transporter_C-like"/>
</dbReference>
<evidence type="ECO:0000256" key="22">
    <source>
        <dbReference type="ARBA" id="ARBA00023235"/>
    </source>
</evidence>
<evidence type="ECO:0000256" key="6">
    <source>
        <dbReference type="ARBA" id="ARBA00009726"/>
    </source>
</evidence>
<feature type="domain" description="ABC transmembrane type-1" evidence="34">
    <location>
        <begin position="1"/>
        <end position="208"/>
    </location>
</feature>
<evidence type="ECO:0000256" key="5">
    <source>
        <dbReference type="ARBA" id="ARBA00009118"/>
    </source>
</evidence>
<comment type="similarity">
    <text evidence="5">Belongs to the ABC transporter superfamily. ABCC family. CFTR transporter (TC 3.A.1.202) subfamily.</text>
</comment>
<proteinExistence type="inferred from homology"/>
<evidence type="ECO:0000259" key="34">
    <source>
        <dbReference type="PROSITE" id="PS50929"/>
    </source>
</evidence>
<dbReference type="InterPro" id="IPR017871">
    <property type="entry name" value="ABC_transporter-like_CS"/>
</dbReference>
<keyword evidence="21" id="KW-0868">Chloride</keyword>
<dbReference type="Pfam" id="PF00664">
    <property type="entry name" value="ABC_membrane"/>
    <property type="match status" value="2"/>
</dbReference>
<dbReference type="SUPFAM" id="SSF90123">
    <property type="entry name" value="ABC transporter transmembrane region"/>
    <property type="match status" value="2"/>
</dbReference>
<evidence type="ECO:0000256" key="25">
    <source>
        <dbReference type="ARBA" id="ARBA00029720"/>
    </source>
</evidence>
<dbReference type="InterPro" id="IPR003439">
    <property type="entry name" value="ABC_transporter-like_ATP-bd"/>
</dbReference>
<comment type="catalytic activity">
    <reaction evidence="28">
        <text>ATP + H2O + closed Cl(-) channel = ADP + phosphate + open Cl(-) channel.</text>
        <dbReference type="EC" id="5.6.1.6"/>
    </reaction>
</comment>
<dbReference type="SUPFAM" id="SSF52540">
    <property type="entry name" value="P-loop containing nucleoside triphosphate hydrolases"/>
    <property type="match status" value="2"/>
</dbReference>
<evidence type="ECO:0000256" key="18">
    <source>
        <dbReference type="ARBA" id="ARBA00023136"/>
    </source>
</evidence>
<keyword evidence="13" id="KW-0967">Endosome</keyword>
<keyword evidence="10" id="KW-0597">Phosphoprotein</keyword>
<evidence type="ECO:0000256" key="13">
    <source>
        <dbReference type="ARBA" id="ARBA00022753"/>
    </source>
</evidence>
<evidence type="ECO:0000256" key="14">
    <source>
        <dbReference type="ARBA" id="ARBA00022824"/>
    </source>
</evidence>
<keyword evidence="11 32" id="KW-0812">Transmembrane</keyword>
<dbReference type="Gene3D" id="1.20.1560.10">
    <property type="entry name" value="ABC transporter type 1, transmembrane domain"/>
    <property type="match status" value="2"/>
</dbReference>
<dbReference type="EMBL" id="CAWYQH010000152">
    <property type="protein sequence ID" value="CAK8695735.1"/>
    <property type="molecule type" value="Genomic_DNA"/>
</dbReference>
<feature type="domain" description="ABC transmembrane type-1" evidence="34">
    <location>
        <begin position="666"/>
        <end position="913"/>
    </location>
</feature>
<evidence type="ECO:0000256" key="24">
    <source>
        <dbReference type="ARBA" id="ARBA00024167"/>
    </source>
</evidence>
<feature type="transmembrane region" description="Helical" evidence="32">
    <location>
        <begin position="856"/>
        <end position="875"/>
    </location>
</feature>
<dbReference type="InterPro" id="IPR027417">
    <property type="entry name" value="P-loop_NTPase"/>
</dbReference>
<evidence type="ECO:0000256" key="15">
    <source>
        <dbReference type="ARBA" id="ARBA00022840"/>
    </source>
</evidence>
<feature type="domain" description="ABC transporter" evidence="33">
    <location>
        <begin position="950"/>
        <end position="1184"/>
    </location>
</feature>
<keyword evidence="22" id="KW-0413">Isomerase</keyword>
<dbReference type="CDD" id="cd03244">
    <property type="entry name" value="ABCC_MRP_domain2"/>
    <property type="match status" value="1"/>
</dbReference>
<evidence type="ECO:0000256" key="20">
    <source>
        <dbReference type="ARBA" id="ARBA00023180"/>
    </source>
</evidence>
<keyword evidence="9" id="KW-0813">Transport</keyword>
<name>A0ABP0GVI8_CLALP</name>
<evidence type="ECO:0000256" key="31">
    <source>
        <dbReference type="SAM" id="MobiDB-lite"/>
    </source>
</evidence>
<dbReference type="Proteomes" id="UP001642483">
    <property type="component" value="Unassembled WGS sequence"/>
</dbReference>
<protein>
    <recommendedName>
        <fullName evidence="8">Cystic fibrosis transmembrane conductance regulator</fullName>
        <ecNumber evidence="7">5.6.1.6</ecNumber>
    </recommendedName>
    <alternativeName>
        <fullName evidence="25">ATP-binding cassette sub-family C member 7</fullName>
    </alternativeName>
    <alternativeName>
        <fullName evidence="26">Channel conductance-controlling ATPase</fullName>
    </alternativeName>
    <alternativeName>
        <fullName evidence="27">cAMP-dependent chloride channel</fullName>
    </alternativeName>
</protein>
<keyword evidence="14" id="KW-0256">Endoplasmic reticulum</keyword>
<feature type="region of interest" description="Disordered" evidence="31">
    <location>
        <begin position="545"/>
        <end position="564"/>
    </location>
</feature>
<evidence type="ECO:0000256" key="16">
    <source>
        <dbReference type="ARBA" id="ARBA00022989"/>
    </source>
</evidence>